<evidence type="ECO:0000256" key="1">
    <source>
        <dbReference type="ARBA" id="ARBA00022741"/>
    </source>
</evidence>
<dbReference type="EMBL" id="FPHN01000150">
    <property type="protein sequence ID" value="SFV62989.1"/>
    <property type="molecule type" value="Genomic_DNA"/>
</dbReference>
<protein>
    <submittedName>
        <fullName evidence="5">MoxR-like ATPase in aerotolerance operon</fullName>
    </submittedName>
</protein>
<dbReference type="PANTHER" id="PTHR42759">
    <property type="entry name" value="MOXR FAMILY PROTEIN"/>
    <property type="match status" value="1"/>
</dbReference>
<organism evidence="5">
    <name type="scientific">hydrothermal vent metagenome</name>
    <dbReference type="NCBI Taxonomy" id="652676"/>
    <lineage>
        <taxon>unclassified sequences</taxon>
        <taxon>metagenomes</taxon>
        <taxon>ecological metagenomes</taxon>
    </lineage>
</organism>
<dbReference type="PIRSF" id="PIRSF002849">
    <property type="entry name" value="AAA_ATPase_chaperone_MoxR_prd"/>
    <property type="match status" value="1"/>
</dbReference>
<dbReference type="PANTHER" id="PTHR42759:SF1">
    <property type="entry name" value="MAGNESIUM-CHELATASE SUBUNIT CHLD"/>
    <property type="match status" value="1"/>
</dbReference>
<gene>
    <name evidence="5" type="ORF">MNB_SV-14-651</name>
</gene>
<dbReference type="InterPro" id="IPR011703">
    <property type="entry name" value="ATPase_AAA-3"/>
</dbReference>
<sequence length="314" mass="34915">MNKINIIKEEVKKIIVGQEELIDSLLVGLIANGHILVEGVPGLAKTTAINALSKALGMDFKRIQFTPDLLPSDVTGTEIYNPKSGEFSVKQGPIFTNLLLADEINRAPAKVQAALLEVMQERQVTIGDTSFKVDEPFLVMATENPVEQEGTYPLPEAQLDRFMLKVLVGYNTLKEEMEIVNRVAINGFEEVMPVASVEDLKTIREDFKNIHVDDAIKEYMTKIIFATRFPKEYGCEGVSEYIEFGASPRASIDLYKASCAIALIRGNDFVSPLDISYIASSVLRHRIILNYKAQAKHITADDIIKTIIETIKVP</sequence>
<evidence type="ECO:0000259" key="4">
    <source>
        <dbReference type="Pfam" id="PF17863"/>
    </source>
</evidence>
<reference evidence="5" key="1">
    <citation type="submission" date="2016-10" db="EMBL/GenBank/DDBJ databases">
        <authorList>
            <person name="de Groot N.N."/>
        </authorList>
    </citation>
    <scope>NUCLEOTIDE SEQUENCE</scope>
</reference>
<dbReference type="SUPFAM" id="SSF52540">
    <property type="entry name" value="P-loop containing nucleoside triphosphate hydrolases"/>
    <property type="match status" value="1"/>
</dbReference>
<evidence type="ECO:0000313" key="5">
    <source>
        <dbReference type="EMBL" id="SFV62989.1"/>
    </source>
</evidence>
<name>A0A1W1CB50_9ZZZZ</name>
<dbReference type="AlphaFoldDB" id="A0A1W1CB50"/>
<feature type="domain" description="ChlI/MoxR AAA lid" evidence="4">
    <location>
        <begin position="238"/>
        <end position="307"/>
    </location>
</feature>
<dbReference type="GO" id="GO:0016887">
    <property type="term" value="F:ATP hydrolysis activity"/>
    <property type="evidence" value="ECO:0007669"/>
    <property type="project" value="InterPro"/>
</dbReference>
<keyword evidence="2" id="KW-0067">ATP-binding</keyword>
<dbReference type="FunFam" id="3.40.50.300:FF:000640">
    <property type="entry name" value="MoxR family ATPase"/>
    <property type="match status" value="1"/>
</dbReference>
<feature type="domain" description="ATPase AAA-3" evidence="3">
    <location>
        <begin position="34"/>
        <end position="164"/>
    </location>
</feature>
<proteinExistence type="predicted"/>
<dbReference type="InterPro" id="IPR041628">
    <property type="entry name" value="ChlI/MoxR_AAA_lid"/>
</dbReference>
<evidence type="ECO:0000256" key="2">
    <source>
        <dbReference type="ARBA" id="ARBA00022840"/>
    </source>
</evidence>
<accession>A0A1W1CB50</accession>
<dbReference type="InterPro" id="IPR050764">
    <property type="entry name" value="CbbQ/NirQ/NorQ/GpvN"/>
</dbReference>
<dbReference type="InterPro" id="IPR027417">
    <property type="entry name" value="P-loop_NTPase"/>
</dbReference>
<dbReference type="CDD" id="cd00009">
    <property type="entry name" value="AAA"/>
    <property type="match status" value="1"/>
</dbReference>
<dbReference type="Pfam" id="PF07726">
    <property type="entry name" value="AAA_3"/>
    <property type="match status" value="1"/>
</dbReference>
<dbReference type="Pfam" id="PF17863">
    <property type="entry name" value="AAA_lid_2"/>
    <property type="match status" value="1"/>
</dbReference>
<keyword evidence="1" id="KW-0547">Nucleotide-binding</keyword>
<dbReference type="Gene3D" id="1.10.8.80">
    <property type="entry name" value="Magnesium chelatase subunit I, C-Terminal domain"/>
    <property type="match status" value="1"/>
</dbReference>
<evidence type="ECO:0000259" key="3">
    <source>
        <dbReference type="Pfam" id="PF07726"/>
    </source>
</evidence>
<dbReference type="GO" id="GO:0005524">
    <property type="term" value="F:ATP binding"/>
    <property type="evidence" value="ECO:0007669"/>
    <property type="project" value="UniProtKB-KW"/>
</dbReference>
<dbReference type="Gene3D" id="3.40.50.300">
    <property type="entry name" value="P-loop containing nucleotide triphosphate hydrolases"/>
    <property type="match status" value="1"/>
</dbReference>